<dbReference type="EMBL" id="MOPA01000002">
    <property type="protein sequence ID" value="KAK1544383.1"/>
    <property type="molecule type" value="Genomic_DNA"/>
</dbReference>
<organism evidence="1 2">
    <name type="scientific">Colletotrichum paranaense</name>
    <dbReference type="NCBI Taxonomy" id="1914294"/>
    <lineage>
        <taxon>Eukaryota</taxon>
        <taxon>Fungi</taxon>
        <taxon>Dikarya</taxon>
        <taxon>Ascomycota</taxon>
        <taxon>Pezizomycotina</taxon>
        <taxon>Sordariomycetes</taxon>
        <taxon>Hypocreomycetidae</taxon>
        <taxon>Glomerellales</taxon>
        <taxon>Glomerellaceae</taxon>
        <taxon>Colletotrichum</taxon>
        <taxon>Colletotrichum acutatum species complex</taxon>
    </lineage>
</organism>
<sequence length="99" mass="10711">GQRTRSLVSGLKEPPTAVSRIRGSFCPVGGRFSSGLFSLPVLSNPTAATGEDPFPHLVQRRAMTYLRQLKSTFPLGPCLLMAKKAITVAVVESARRDRV</sequence>
<dbReference type="Proteomes" id="UP001241169">
    <property type="component" value="Unassembled WGS sequence"/>
</dbReference>
<feature type="non-terminal residue" evidence="1">
    <location>
        <position position="1"/>
    </location>
</feature>
<accession>A0ABQ9SXY3</accession>
<gene>
    <name evidence="1" type="ORF">CPAR01_01885</name>
</gene>
<keyword evidence="2" id="KW-1185">Reference proteome</keyword>
<reference evidence="1 2" key="1">
    <citation type="submission" date="2016-10" db="EMBL/GenBank/DDBJ databases">
        <title>The genome sequence of Colletotrichum fioriniae PJ7.</title>
        <authorList>
            <person name="Baroncelli R."/>
        </authorList>
    </citation>
    <scope>NUCLEOTIDE SEQUENCE [LARGE SCALE GENOMIC DNA]</scope>
    <source>
        <strain evidence="1 2">IMI 384185</strain>
    </source>
</reference>
<dbReference type="GeneID" id="85370072"/>
<comment type="caution">
    <text evidence="1">The sequence shown here is derived from an EMBL/GenBank/DDBJ whole genome shotgun (WGS) entry which is preliminary data.</text>
</comment>
<evidence type="ECO:0000313" key="2">
    <source>
        <dbReference type="Proteomes" id="UP001241169"/>
    </source>
</evidence>
<protein>
    <submittedName>
        <fullName evidence="1">Uncharacterized protein</fullName>
    </submittedName>
</protein>
<evidence type="ECO:0000313" key="1">
    <source>
        <dbReference type="EMBL" id="KAK1544383.1"/>
    </source>
</evidence>
<dbReference type="RefSeq" id="XP_060353501.1">
    <property type="nucleotide sequence ID" value="XM_060486173.1"/>
</dbReference>
<proteinExistence type="predicted"/>
<name>A0ABQ9SXY3_9PEZI</name>